<evidence type="ECO:0000256" key="2">
    <source>
        <dbReference type="PROSITE-ProRule" id="PRU00335"/>
    </source>
</evidence>
<evidence type="ECO:0000259" key="3">
    <source>
        <dbReference type="PROSITE" id="PS50977"/>
    </source>
</evidence>
<dbReference type="PROSITE" id="PS50977">
    <property type="entry name" value="HTH_TETR_2"/>
    <property type="match status" value="1"/>
</dbReference>
<dbReference type="RefSeq" id="WP_100791311.1">
    <property type="nucleotide sequence ID" value="NZ_NPDQ01000006.1"/>
</dbReference>
<feature type="DNA-binding region" description="H-T-H motif" evidence="2">
    <location>
        <begin position="29"/>
        <end position="48"/>
    </location>
</feature>
<dbReference type="PANTHER" id="PTHR43479">
    <property type="entry name" value="ACREF/ENVCD OPERON REPRESSOR-RELATED"/>
    <property type="match status" value="1"/>
</dbReference>
<dbReference type="InterPro" id="IPR050624">
    <property type="entry name" value="HTH-type_Tx_Regulator"/>
</dbReference>
<dbReference type="Pfam" id="PF00440">
    <property type="entry name" value="TetR_N"/>
    <property type="match status" value="1"/>
</dbReference>
<comment type="caution">
    <text evidence="4">The sequence shown here is derived from an EMBL/GenBank/DDBJ whole genome shotgun (WGS) entry which is preliminary data.</text>
</comment>
<dbReference type="EMBL" id="RQFP01000001">
    <property type="protein sequence ID" value="TGK96872.1"/>
    <property type="molecule type" value="Genomic_DNA"/>
</dbReference>
<dbReference type="SUPFAM" id="SSF46689">
    <property type="entry name" value="Homeodomain-like"/>
    <property type="match status" value="1"/>
</dbReference>
<evidence type="ECO:0000313" key="4">
    <source>
        <dbReference type="EMBL" id="TGK96872.1"/>
    </source>
</evidence>
<organism evidence="4 5">
    <name type="scientific">Leptospira brenneri</name>
    <dbReference type="NCBI Taxonomy" id="2023182"/>
    <lineage>
        <taxon>Bacteria</taxon>
        <taxon>Pseudomonadati</taxon>
        <taxon>Spirochaetota</taxon>
        <taxon>Spirochaetia</taxon>
        <taxon>Leptospirales</taxon>
        <taxon>Leptospiraceae</taxon>
        <taxon>Leptospira</taxon>
    </lineage>
</organism>
<dbReference type="InterPro" id="IPR001647">
    <property type="entry name" value="HTH_TetR"/>
</dbReference>
<dbReference type="Gene3D" id="1.10.357.10">
    <property type="entry name" value="Tetracycline Repressor, domain 2"/>
    <property type="match status" value="1"/>
</dbReference>
<evidence type="ECO:0000256" key="1">
    <source>
        <dbReference type="ARBA" id="ARBA00023125"/>
    </source>
</evidence>
<accession>A0A2M9XZ97</accession>
<proteinExistence type="predicted"/>
<dbReference type="GO" id="GO:0003677">
    <property type="term" value="F:DNA binding"/>
    <property type="evidence" value="ECO:0007669"/>
    <property type="project" value="UniProtKB-UniRule"/>
</dbReference>
<dbReference type="Proteomes" id="UP000297891">
    <property type="component" value="Unassembled WGS sequence"/>
</dbReference>
<dbReference type="AlphaFoldDB" id="A0A2M9XZ97"/>
<evidence type="ECO:0000313" key="5">
    <source>
        <dbReference type="Proteomes" id="UP000297891"/>
    </source>
</evidence>
<dbReference type="PRINTS" id="PR00455">
    <property type="entry name" value="HTHTETR"/>
</dbReference>
<dbReference type="InterPro" id="IPR009057">
    <property type="entry name" value="Homeodomain-like_sf"/>
</dbReference>
<keyword evidence="1 2" id="KW-0238">DNA-binding</keyword>
<keyword evidence="5" id="KW-1185">Reference proteome</keyword>
<sequence>MQTPKEHTRKEILQAAREEFIQLGFEKASMRTIAKKAKVSTSNIYNYFENKEHLLTEILQPVLSGMEKAFAYVSHPDYFEKRFNDSYDAWKERFHVALDYVDTNRDDFILLLTKAQGSHLEEFPDTVLTRLTKINFEQYTTFKEKTPSYKGEVSEFVVRNILSFFLNIFVQMVRQGISKEDMLFYQDSFLKFLHYGYKGSIASDLS</sequence>
<protein>
    <submittedName>
        <fullName evidence="4">TetR/AcrR family transcriptional regulator</fullName>
    </submittedName>
</protein>
<dbReference type="PANTHER" id="PTHR43479:SF11">
    <property type="entry name" value="ACREF_ENVCD OPERON REPRESSOR-RELATED"/>
    <property type="match status" value="1"/>
</dbReference>
<gene>
    <name evidence="4" type="ORF">EHQ30_09865</name>
</gene>
<feature type="domain" description="HTH tetR-type" evidence="3">
    <location>
        <begin position="6"/>
        <end position="66"/>
    </location>
</feature>
<name>A0A2M9XZ97_9LEPT</name>
<reference evidence="4" key="1">
    <citation type="journal article" date="2019" name="PLoS Negl. Trop. Dis.">
        <title>Revisiting the worldwide diversity of Leptospira species in the environment.</title>
        <authorList>
            <person name="Vincent A.T."/>
            <person name="Schiettekatte O."/>
            <person name="Bourhy P."/>
            <person name="Veyrier F.J."/>
            <person name="Picardeau M."/>
        </authorList>
    </citation>
    <scope>NUCLEOTIDE SEQUENCE [LARGE SCALE GENOMIC DNA]</scope>
    <source>
        <strain evidence="4">201800277</strain>
    </source>
</reference>
<dbReference type="OrthoDB" id="323816at2"/>